<accession>A0A1J4J756</accession>
<comment type="caution">
    <text evidence="3">The sequence shown here is derived from an EMBL/GenBank/DDBJ whole genome shotgun (WGS) entry which is preliminary data.</text>
</comment>
<dbReference type="GO" id="GO:0016020">
    <property type="term" value="C:membrane"/>
    <property type="evidence" value="ECO:0007669"/>
    <property type="project" value="InterPro"/>
</dbReference>
<feature type="transmembrane region" description="Helical" evidence="2">
    <location>
        <begin position="252"/>
        <end position="268"/>
    </location>
</feature>
<protein>
    <recommendedName>
        <fullName evidence="5">Intimal thickness related receptor IRP domain-containing protein</fullName>
    </recommendedName>
</protein>
<dbReference type="InterPro" id="IPR009637">
    <property type="entry name" value="GPR107/GPR108-like"/>
</dbReference>
<dbReference type="VEuPathDB" id="TrichDB:TRFO_40238"/>
<keyword evidence="2" id="KW-0812">Transmembrane</keyword>
<dbReference type="PANTHER" id="PTHR21229">
    <property type="entry name" value="LUNG SEVEN TRANSMEMBRANE RECEPTOR"/>
    <property type="match status" value="1"/>
</dbReference>
<dbReference type="AlphaFoldDB" id="A0A1J4J756"/>
<evidence type="ECO:0000256" key="2">
    <source>
        <dbReference type="SAM" id="Phobius"/>
    </source>
</evidence>
<evidence type="ECO:0000313" key="3">
    <source>
        <dbReference type="EMBL" id="OHS93483.1"/>
    </source>
</evidence>
<evidence type="ECO:0008006" key="5">
    <source>
        <dbReference type="Google" id="ProtNLM"/>
    </source>
</evidence>
<proteinExistence type="predicted"/>
<dbReference type="GO" id="GO:0005794">
    <property type="term" value="C:Golgi apparatus"/>
    <property type="evidence" value="ECO:0007669"/>
    <property type="project" value="TreeGrafter"/>
</dbReference>
<feature type="compositionally biased region" description="Low complexity" evidence="1">
    <location>
        <begin position="435"/>
        <end position="445"/>
    </location>
</feature>
<feature type="transmembrane region" description="Helical" evidence="2">
    <location>
        <begin position="229"/>
        <end position="246"/>
    </location>
</feature>
<feature type="transmembrane region" description="Helical" evidence="2">
    <location>
        <begin position="307"/>
        <end position="328"/>
    </location>
</feature>
<feature type="transmembrane region" description="Helical" evidence="2">
    <location>
        <begin position="158"/>
        <end position="177"/>
    </location>
</feature>
<dbReference type="GeneID" id="94847785"/>
<keyword evidence="4" id="KW-1185">Reference proteome</keyword>
<feature type="transmembrane region" description="Helical" evidence="2">
    <location>
        <begin position="128"/>
        <end position="146"/>
    </location>
</feature>
<feature type="transmembrane region" description="Helical" evidence="2">
    <location>
        <begin position="197"/>
        <end position="217"/>
    </location>
</feature>
<sequence>MIHLLFYLYYRTTITLKPDSIAILPQYFTFQSGGNYSIFVDNAETQFQYLICSKKEFIAFTSSYDNKVCAINDYIVNKFASGVIQKSGKYQVLIYSNIQENQKATVTLHNPTSYLDAELQPCLFTKPIIAGLLGILFILWIINWLINFSLTFTLHEYLTITFLFTILYIVVNFFEYWKLHRSDDNTPLTQIRITLRFLHFWALFSAMLMASKGWCIVHNKLSNFNIIKCIVFSCLLAIPLIVMEYVTNLGRWGYLVLAFGTLGIILYYRDLLESIKSASAYVIAHLVVISESGIDPISTPIYSKLKIFQGVSWGVLLYFVFTFSLSLIKNFVDLASWIEQILNDFITGTLLVAAGILFRLKKELVNGYMMIGDLGEDSSSNVRTFARDDFKGFSAGSEALKLSGQREWEAGMTLPPQPVFVDDLINVSTSANSNEITENLNNNENQTQSFHDRENGSERGNTSFNPKDDDVQL</sequence>
<dbReference type="Proteomes" id="UP000179807">
    <property type="component" value="Unassembled WGS sequence"/>
</dbReference>
<reference evidence="3" key="1">
    <citation type="submission" date="2016-10" db="EMBL/GenBank/DDBJ databases">
        <authorList>
            <person name="Benchimol M."/>
            <person name="Almeida L.G."/>
            <person name="Vasconcelos A.T."/>
            <person name="Perreira-Neves A."/>
            <person name="Rosa I.A."/>
            <person name="Tasca T."/>
            <person name="Bogo M.R."/>
            <person name="de Souza W."/>
        </authorList>
    </citation>
    <scope>NUCLEOTIDE SEQUENCE [LARGE SCALE GENOMIC DNA]</scope>
    <source>
        <strain evidence="3">K</strain>
    </source>
</reference>
<name>A0A1J4J756_9EUKA</name>
<feature type="region of interest" description="Disordered" evidence="1">
    <location>
        <begin position="435"/>
        <end position="473"/>
    </location>
</feature>
<dbReference type="EMBL" id="MLAK01001397">
    <property type="protein sequence ID" value="OHS93483.1"/>
    <property type="molecule type" value="Genomic_DNA"/>
</dbReference>
<evidence type="ECO:0000313" key="4">
    <source>
        <dbReference type="Proteomes" id="UP000179807"/>
    </source>
</evidence>
<keyword evidence="2" id="KW-1133">Transmembrane helix</keyword>
<dbReference type="RefSeq" id="XP_068346620.1">
    <property type="nucleotide sequence ID" value="XM_068513081.1"/>
</dbReference>
<dbReference type="OrthoDB" id="2016402at2759"/>
<evidence type="ECO:0000256" key="1">
    <source>
        <dbReference type="SAM" id="MobiDB-lite"/>
    </source>
</evidence>
<feature type="transmembrane region" description="Helical" evidence="2">
    <location>
        <begin position="340"/>
        <end position="360"/>
    </location>
</feature>
<organism evidence="3 4">
    <name type="scientific">Tritrichomonas foetus</name>
    <dbReference type="NCBI Taxonomy" id="1144522"/>
    <lineage>
        <taxon>Eukaryota</taxon>
        <taxon>Metamonada</taxon>
        <taxon>Parabasalia</taxon>
        <taxon>Tritrichomonadida</taxon>
        <taxon>Tritrichomonadidae</taxon>
        <taxon>Tritrichomonas</taxon>
    </lineage>
</organism>
<keyword evidence="2" id="KW-0472">Membrane</keyword>
<dbReference type="PANTHER" id="PTHR21229:SF2">
    <property type="entry name" value="RE59932P"/>
    <property type="match status" value="1"/>
</dbReference>
<gene>
    <name evidence="3" type="ORF">TRFO_40238</name>
</gene>